<keyword evidence="5" id="KW-0520">NAD</keyword>
<comment type="similarity">
    <text evidence="3 7">Belongs to the NAD(P)-dependent epimerase/dehydratase family. dTDP-glucose dehydratase subfamily.</text>
</comment>
<evidence type="ECO:0000256" key="4">
    <source>
        <dbReference type="ARBA" id="ARBA00011990"/>
    </source>
</evidence>
<dbReference type="InterPro" id="IPR016040">
    <property type="entry name" value="NAD(P)-bd_dom"/>
</dbReference>
<dbReference type="Gene3D" id="3.90.25.10">
    <property type="entry name" value="UDP-galactose 4-epimerase, domain 1"/>
    <property type="match status" value="1"/>
</dbReference>
<comment type="caution">
    <text evidence="9">The sequence shown here is derived from an EMBL/GenBank/DDBJ whole genome shotgun (WGS) entry which is preliminary data.</text>
</comment>
<feature type="domain" description="NAD(P)-binding" evidence="8">
    <location>
        <begin position="10"/>
        <end position="315"/>
    </location>
</feature>
<gene>
    <name evidence="9" type="primary">rfbB</name>
    <name evidence="9" type="ORF">COU16_00115</name>
</gene>
<dbReference type="NCBIfam" id="TIGR01181">
    <property type="entry name" value="dTDP_gluc_dehyt"/>
    <property type="match status" value="1"/>
</dbReference>
<name>A0A2H0UGK4_9BACT</name>
<comment type="catalytic activity">
    <reaction evidence="1 7">
        <text>dTDP-alpha-D-glucose = dTDP-4-dehydro-6-deoxy-alpha-D-glucose + H2O</text>
        <dbReference type="Rhea" id="RHEA:17221"/>
        <dbReference type="ChEBI" id="CHEBI:15377"/>
        <dbReference type="ChEBI" id="CHEBI:57477"/>
        <dbReference type="ChEBI" id="CHEBI:57649"/>
        <dbReference type="EC" id="4.2.1.46"/>
    </reaction>
</comment>
<dbReference type="CDD" id="cd05246">
    <property type="entry name" value="dTDP_GD_SDR_e"/>
    <property type="match status" value="1"/>
</dbReference>
<accession>A0A2H0UGK4</accession>
<sequence length="350" mass="40077">MPTFQGKTLLVCGGAGFIGSNFIRHILGTYPKVTIVNLDKLTYSGNLDNLRECTRDERYTFVRGDVADQKKIKSVFKKYKPDYVINFAAETHVDRSIHVGSLEFINTNVVGVFNILEAVKELGTVQKYVQVSTDEVYGSLELDTKELFTEETAFAPNVPYAATKASGDMLCRSYHSTWKLPVVVTHCSNNYGPQQYPEKLIPFFILRVLEGKKVPLYGDGYNVRDWIYVLDHCEALELCLLNGREGAVYNIGADNELNNRDIAGRILKYFNQGEDMIEFVTDRPGHDRRYAIDASLIQKELGWKPRHSFEKAFAETIEWYLANAKWIEKVRKKTGVFNPHIDLWRKHDIK</sequence>
<dbReference type="PANTHER" id="PTHR43000">
    <property type="entry name" value="DTDP-D-GLUCOSE 4,6-DEHYDRATASE-RELATED"/>
    <property type="match status" value="1"/>
</dbReference>
<dbReference type="Proteomes" id="UP000229344">
    <property type="component" value="Unassembled WGS sequence"/>
</dbReference>
<evidence type="ECO:0000256" key="2">
    <source>
        <dbReference type="ARBA" id="ARBA00001911"/>
    </source>
</evidence>
<organism evidence="9 10">
    <name type="scientific">Candidatus Kaiserbacteria bacterium CG10_big_fil_rev_8_21_14_0_10_47_16</name>
    <dbReference type="NCBI Taxonomy" id="1974608"/>
    <lineage>
        <taxon>Bacteria</taxon>
        <taxon>Candidatus Kaiseribacteriota</taxon>
    </lineage>
</organism>
<keyword evidence="6 7" id="KW-0456">Lyase</keyword>
<dbReference type="EMBL" id="PFBI01000001">
    <property type="protein sequence ID" value="PIR84935.1"/>
    <property type="molecule type" value="Genomic_DNA"/>
</dbReference>
<dbReference type="FunFam" id="3.40.50.720:FF:000304">
    <property type="entry name" value="UDP-glucose 4,6-dehydratase"/>
    <property type="match status" value="1"/>
</dbReference>
<evidence type="ECO:0000259" key="8">
    <source>
        <dbReference type="Pfam" id="PF16363"/>
    </source>
</evidence>
<dbReference type="Gene3D" id="3.40.50.720">
    <property type="entry name" value="NAD(P)-binding Rossmann-like Domain"/>
    <property type="match status" value="1"/>
</dbReference>
<dbReference type="AlphaFoldDB" id="A0A2H0UGK4"/>
<proteinExistence type="inferred from homology"/>
<evidence type="ECO:0000256" key="3">
    <source>
        <dbReference type="ARBA" id="ARBA00008178"/>
    </source>
</evidence>
<dbReference type="GO" id="GO:0009225">
    <property type="term" value="P:nucleotide-sugar metabolic process"/>
    <property type="evidence" value="ECO:0007669"/>
    <property type="project" value="InterPro"/>
</dbReference>
<dbReference type="GO" id="GO:0008460">
    <property type="term" value="F:dTDP-glucose 4,6-dehydratase activity"/>
    <property type="evidence" value="ECO:0007669"/>
    <property type="project" value="UniProtKB-EC"/>
</dbReference>
<protein>
    <recommendedName>
        <fullName evidence="4 7">dTDP-glucose 4,6-dehydratase</fullName>
        <ecNumber evidence="4 7">4.2.1.46</ecNumber>
    </recommendedName>
</protein>
<evidence type="ECO:0000256" key="7">
    <source>
        <dbReference type="RuleBase" id="RU004473"/>
    </source>
</evidence>
<evidence type="ECO:0000313" key="10">
    <source>
        <dbReference type="Proteomes" id="UP000229344"/>
    </source>
</evidence>
<dbReference type="Pfam" id="PF16363">
    <property type="entry name" value="GDP_Man_Dehyd"/>
    <property type="match status" value="1"/>
</dbReference>
<dbReference type="SUPFAM" id="SSF51735">
    <property type="entry name" value="NAD(P)-binding Rossmann-fold domains"/>
    <property type="match status" value="1"/>
</dbReference>
<reference evidence="10" key="1">
    <citation type="submission" date="2017-09" db="EMBL/GenBank/DDBJ databases">
        <title>Depth-based differentiation of microbial function through sediment-hosted aquifers and enrichment of novel symbionts in the deep terrestrial subsurface.</title>
        <authorList>
            <person name="Probst A.J."/>
            <person name="Ladd B."/>
            <person name="Jarett J.K."/>
            <person name="Geller-Mcgrath D.E."/>
            <person name="Sieber C.M.K."/>
            <person name="Emerson J.B."/>
            <person name="Anantharaman K."/>
            <person name="Thomas B.C."/>
            <person name="Malmstrom R."/>
            <person name="Stieglmeier M."/>
            <person name="Klingl A."/>
            <person name="Woyke T."/>
            <person name="Ryan C.M."/>
            <person name="Banfield J.F."/>
        </authorList>
    </citation>
    <scope>NUCLEOTIDE SEQUENCE [LARGE SCALE GENOMIC DNA]</scope>
</reference>
<dbReference type="EC" id="4.2.1.46" evidence="4 7"/>
<dbReference type="InterPro" id="IPR005888">
    <property type="entry name" value="dTDP_Gluc_deHydtase"/>
</dbReference>
<dbReference type="InterPro" id="IPR036291">
    <property type="entry name" value="NAD(P)-bd_dom_sf"/>
</dbReference>
<evidence type="ECO:0000256" key="6">
    <source>
        <dbReference type="ARBA" id="ARBA00023239"/>
    </source>
</evidence>
<evidence type="ECO:0000256" key="1">
    <source>
        <dbReference type="ARBA" id="ARBA00001539"/>
    </source>
</evidence>
<evidence type="ECO:0000313" key="9">
    <source>
        <dbReference type="EMBL" id="PIR84935.1"/>
    </source>
</evidence>
<evidence type="ECO:0000256" key="5">
    <source>
        <dbReference type="ARBA" id="ARBA00023027"/>
    </source>
</evidence>
<comment type="cofactor">
    <cofactor evidence="2 7">
        <name>NAD(+)</name>
        <dbReference type="ChEBI" id="CHEBI:57540"/>
    </cofactor>
</comment>